<evidence type="ECO:0000313" key="12">
    <source>
        <dbReference type="Ensembl" id="ENSSTUP00000035793.1"/>
    </source>
</evidence>
<dbReference type="PANTHER" id="PTHR46356">
    <property type="entry name" value="MITOCHONDRIAL 2-OXODICARBOXYLATE CARRIER"/>
    <property type="match status" value="1"/>
</dbReference>
<evidence type="ECO:0000256" key="5">
    <source>
        <dbReference type="ARBA" id="ARBA00022737"/>
    </source>
</evidence>
<dbReference type="GO" id="GO:0005743">
    <property type="term" value="C:mitochondrial inner membrane"/>
    <property type="evidence" value="ECO:0007669"/>
    <property type="project" value="UniProtKB-SubCell"/>
</dbReference>
<keyword evidence="7 10" id="KW-1133">Transmembrane helix</keyword>
<dbReference type="GeneTree" id="ENSGT00730000111119"/>
<dbReference type="InterPro" id="IPR023395">
    <property type="entry name" value="MCP_dom_sf"/>
</dbReference>
<dbReference type="AlphaFoldDB" id="A0A673YMB3"/>
<feature type="transmembrane region" description="Helical" evidence="10">
    <location>
        <begin position="187"/>
        <end position="208"/>
    </location>
</feature>
<dbReference type="Ensembl" id="ENSSTUT00000037419.1">
    <property type="protein sequence ID" value="ENSSTUP00000035793.1"/>
    <property type="gene ID" value="ENSSTUG00000015281.1"/>
</dbReference>
<evidence type="ECO:0000256" key="9">
    <source>
        <dbReference type="ARBA" id="ARBA00023136"/>
    </source>
</evidence>
<evidence type="ECO:0000256" key="8">
    <source>
        <dbReference type="ARBA" id="ARBA00023128"/>
    </source>
</evidence>
<reference evidence="12" key="1">
    <citation type="submission" date="2025-08" db="UniProtKB">
        <authorList>
            <consortium name="Ensembl"/>
        </authorList>
    </citation>
    <scope>IDENTIFICATION</scope>
</reference>
<evidence type="ECO:0000256" key="7">
    <source>
        <dbReference type="ARBA" id="ARBA00022989"/>
    </source>
</evidence>
<comment type="subcellular location">
    <subcellularLocation>
        <location evidence="1">Mitochondrion inner membrane</location>
        <topology evidence="1">Multi-pass membrane protein</topology>
    </subcellularLocation>
</comment>
<keyword evidence="8" id="KW-0496">Mitochondrion</keyword>
<comment type="similarity">
    <text evidence="2">Belongs to the mitochondrial carrier (TC 2.A.29) family.</text>
</comment>
<feature type="chain" id="PRO_5025553083" evidence="11">
    <location>
        <begin position="27"/>
        <end position="216"/>
    </location>
</feature>
<evidence type="ECO:0000256" key="10">
    <source>
        <dbReference type="SAM" id="Phobius"/>
    </source>
</evidence>
<evidence type="ECO:0000256" key="2">
    <source>
        <dbReference type="ARBA" id="ARBA00006375"/>
    </source>
</evidence>
<dbReference type="InterPro" id="IPR051752">
    <property type="entry name" value="Mito_2-oxodicarb_carrier"/>
</dbReference>
<keyword evidence="9 10" id="KW-0472">Membrane</keyword>
<reference evidence="12" key="2">
    <citation type="submission" date="2025-09" db="UniProtKB">
        <authorList>
            <consortium name="Ensembl"/>
        </authorList>
    </citation>
    <scope>IDENTIFICATION</scope>
</reference>
<dbReference type="PANTHER" id="PTHR46356:SF1">
    <property type="entry name" value="MITOCHONDRIAL 2-OXODICARBOXYLATE CARRIER"/>
    <property type="match status" value="1"/>
</dbReference>
<dbReference type="Proteomes" id="UP000472277">
    <property type="component" value="Chromosome 25"/>
</dbReference>
<dbReference type="SUPFAM" id="SSF103506">
    <property type="entry name" value="Mitochondrial carrier"/>
    <property type="match status" value="1"/>
</dbReference>
<dbReference type="OMA" id="THHYIMI"/>
<accession>A0A673YMB3</accession>
<keyword evidence="4 10" id="KW-0812">Transmembrane</keyword>
<evidence type="ECO:0000256" key="1">
    <source>
        <dbReference type="ARBA" id="ARBA00004448"/>
    </source>
</evidence>
<dbReference type="Gene3D" id="1.50.40.10">
    <property type="entry name" value="Mitochondrial carrier domain"/>
    <property type="match status" value="1"/>
</dbReference>
<keyword evidence="13" id="KW-1185">Reference proteome</keyword>
<keyword evidence="3" id="KW-0813">Transport</keyword>
<feature type="signal peptide" evidence="11">
    <location>
        <begin position="1"/>
        <end position="26"/>
    </location>
</feature>
<keyword evidence="5" id="KW-0677">Repeat</keyword>
<keyword evidence="6" id="KW-0999">Mitochondrion inner membrane</keyword>
<evidence type="ECO:0000256" key="11">
    <source>
        <dbReference type="SAM" id="SignalP"/>
    </source>
</evidence>
<dbReference type="InParanoid" id="A0A673YMB3"/>
<organism evidence="12 13">
    <name type="scientific">Salmo trutta</name>
    <name type="common">Brown trout</name>
    <dbReference type="NCBI Taxonomy" id="8032"/>
    <lineage>
        <taxon>Eukaryota</taxon>
        <taxon>Metazoa</taxon>
        <taxon>Chordata</taxon>
        <taxon>Craniata</taxon>
        <taxon>Vertebrata</taxon>
        <taxon>Euteleostomi</taxon>
        <taxon>Actinopterygii</taxon>
        <taxon>Neopterygii</taxon>
        <taxon>Teleostei</taxon>
        <taxon>Protacanthopterygii</taxon>
        <taxon>Salmoniformes</taxon>
        <taxon>Salmonidae</taxon>
        <taxon>Salmoninae</taxon>
        <taxon>Salmo</taxon>
    </lineage>
</organism>
<sequence>CRFVVYNVFVLIRCTFVWFQIQRGTSDPHSYKSLTDSQWRNDFYNGILPPILSETPKREVKAQEAGYATPQEDLSGADLGSVDEVSLQANRDPFKVQPATFAQARNIINADGSGLRGLNKGLKSTLGRHGVFNMIYFEFYFKVKDAITARQSPISSSNYKHTCKPMPTHHYIMIIYFFRYLALYKRLILNIMRLVPGGAVMLLVYQYISGWLNKNW</sequence>
<proteinExistence type="inferred from homology"/>
<evidence type="ECO:0000256" key="3">
    <source>
        <dbReference type="ARBA" id="ARBA00022448"/>
    </source>
</evidence>
<evidence type="ECO:0000256" key="4">
    <source>
        <dbReference type="ARBA" id="ARBA00022692"/>
    </source>
</evidence>
<keyword evidence="11" id="KW-0732">Signal</keyword>
<evidence type="ECO:0000313" key="13">
    <source>
        <dbReference type="Proteomes" id="UP000472277"/>
    </source>
</evidence>
<name>A0A673YMB3_SALTR</name>
<gene>
    <name evidence="12" type="primary">SLC25A21</name>
</gene>
<evidence type="ECO:0000256" key="6">
    <source>
        <dbReference type="ARBA" id="ARBA00022792"/>
    </source>
</evidence>
<protein>
    <submittedName>
        <fullName evidence="12">Solute carrier family 25 member 21</fullName>
    </submittedName>
</protein>